<protein>
    <submittedName>
        <fullName evidence="2">Uncharacterized protein</fullName>
    </submittedName>
</protein>
<dbReference type="Proteomes" id="UP000281553">
    <property type="component" value="Unassembled WGS sequence"/>
</dbReference>
<proteinExistence type="predicted"/>
<sequence length="242" mass="27025">MLMVVRPSISMMSTMCSKQVGAKKVIEDRAEIESLTRELARVEAKNEEADKNGAFLAGSKAKLEEELTASAKKVAQLEENLKKTEATNASLSAELVKLTSGSAVSLAKQREANLAEGLARRYAVEEDVLREALDVTKRRLLDKENELAELRKDLESERLESREARKRHTEMVAELEASLKASQERCSELSSSAMCSELTELRVRLQEALNAKQITDDINEILQVLRLPSPISLPCRRRIEMA</sequence>
<dbReference type="AlphaFoldDB" id="A0A3P6QHC1"/>
<evidence type="ECO:0000313" key="2">
    <source>
        <dbReference type="EMBL" id="VDK31391.1"/>
    </source>
</evidence>
<keyword evidence="1" id="KW-0175">Coiled coil</keyword>
<accession>A0A3P6QHC1</accession>
<dbReference type="EMBL" id="UYRU01001273">
    <property type="protein sequence ID" value="VDK31391.1"/>
    <property type="molecule type" value="Genomic_DNA"/>
</dbReference>
<reference evidence="2 3" key="1">
    <citation type="submission" date="2018-11" db="EMBL/GenBank/DDBJ databases">
        <authorList>
            <consortium name="Pathogen Informatics"/>
        </authorList>
    </citation>
    <scope>NUCLEOTIDE SEQUENCE [LARGE SCALE GENOMIC DNA]</scope>
</reference>
<name>A0A3P6QHC1_DIBLA</name>
<feature type="coiled-coil region" evidence="1">
    <location>
        <begin position="25"/>
        <end position="94"/>
    </location>
</feature>
<evidence type="ECO:0000313" key="3">
    <source>
        <dbReference type="Proteomes" id="UP000281553"/>
    </source>
</evidence>
<evidence type="ECO:0000256" key="1">
    <source>
        <dbReference type="SAM" id="Coils"/>
    </source>
</evidence>
<feature type="coiled-coil region" evidence="1">
    <location>
        <begin position="133"/>
        <end position="192"/>
    </location>
</feature>
<keyword evidence="3" id="KW-1185">Reference proteome</keyword>
<organism evidence="2 3">
    <name type="scientific">Dibothriocephalus latus</name>
    <name type="common">Fish tapeworm</name>
    <name type="synonym">Diphyllobothrium latum</name>
    <dbReference type="NCBI Taxonomy" id="60516"/>
    <lineage>
        <taxon>Eukaryota</taxon>
        <taxon>Metazoa</taxon>
        <taxon>Spiralia</taxon>
        <taxon>Lophotrochozoa</taxon>
        <taxon>Platyhelminthes</taxon>
        <taxon>Cestoda</taxon>
        <taxon>Eucestoda</taxon>
        <taxon>Diphyllobothriidea</taxon>
        <taxon>Diphyllobothriidae</taxon>
        <taxon>Dibothriocephalus</taxon>
    </lineage>
</organism>
<dbReference type="OrthoDB" id="10064205at2759"/>
<gene>
    <name evidence="2" type="ORF">DILT_LOCUS327</name>
</gene>